<dbReference type="Proteomes" id="UP000887013">
    <property type="component" value="Unassembled WGS sequence"/>
</dbReference>
<reference evidence="1" key="1">
    <citation type="submission" date="2020-08" db="EMBL/GenBank/DDBJ databases">
        <title>Multicomponent nature underlies the extraordinary mechanical properties of spider dragline silk.</title>
        <authorList>
            <person name="Kono N."/>
            <person name="Nakamura H."/>
            <person name="Mori M."/>
            <person name="Yoshida Y."/>
            <person name="Ohtoshi R."/>
            <person name="Malay A.D."/>
            <person name="Moran D.A.P."/>
            <person name="Tomita M."/>
            <person name="Numata K."/>
            <person name="Arakawa K."/>
        </authorList>
    </citation>
    <scope>NUCLEOTIDE SEQUENCE</scope>
</reference>
<organism evidence="1 2">
    <name type="scientific">Nephila pilipes</name>
    <name type="common">Giant wood spider</name>
    <name type="synonym">Nephila maculata</name>
    <dbReference type="NCBI Taxonomy" id="299642"/>
    <lineage>
        <taxon>Eukaryota</taxon>
        <taxon>Metazoa</taxon>
        <taxon>Ecdysozoa</taxon>
        <taxon>Arthropoda</taxon>
        <taxon>Chelicerata</taxon>
        <taxon>Arachnida</taxon>
        <taxon>Araneae</taxon>
        <taxon>Araneomorphae</taxon>
        <taxon>Entelegynae</taxon>
        <taxon>Araneoidea</taxon>
        <taxon>Nephilidae</taxon>
        <taxon>Nephila</taxon>
    </lineage>
</organism>
<evidence type="ECO:0000313" key="2">
    <source>
        <dbReference type="Proteomes" id="UP000887013"/>
    </source>
</evidence>
<protein>
    <submittedName>
        <fullName evidence="1">Uncharacterized protein</fullName>
    </submittedName>
</protein>
<sequence>MPCQRARQSTRLMSFEKEGERLGREGVSAIRAATSVMDGTEKRCPAFSPTYTVFFALWGLAHPVPGKSFACSFLADSRTRWEVGLQHLVKLIVMGSER</sequence>
<name>A0A8X6UP30_NEPPI</name>
<dbReference type="EMBL" id="BMAW01085508">
    <property type="protein sequence ID" value="GFU43295.1"/>
    <property type="molecule type" value="Genomic_DNA"/>
</dbReference>
<evidence type="ECO:0000313" key="1">
    <source>
        <dbReference type="EMBL" id="GFU43295.1"/>
    </source>
</evidence>
<comment type="caution">
    <text evidence="1">The sequence shown here is derived from an EMBL/GenBank/DDBJ whole genome shotgun (WGS) entry which is preliminary data.</text>
</comment>
<dbReference type="OrthoDB" id="6435540at2759"/>
<dbReference type="AlphaFoldDB" id="A0A8X6UP30"/>
<keyword evidence="2" id="KW-1185">Reference proteome</keyword>
<accession>A0A8X6UP30</accession>
<gene>
    <name evidence="1" type="ORF">NPIL_12041</name>
</gene>
<proteinExistence type="predicted"/>